<feature type="region of interest" description="Disordered" evidence="1">
    <location>
        <begin position="548"/>
        <end position="568"/>
    </location>
</feature>
<proteinExistence type="predicted"/>
<reference evidence="3 5" key="2">
    <citation type="submission" date="2018-12" db="EMBL/GenBank/DDBJ databases">
        <title>Legionella sp,whole genome shotgun sequence.</title>
        <authorList>
            <person name="Wu H."/>
        </authorList>
    </citation>
    <scope>NUCLEOTIDE SEQUENCE [LARGE SCALE GENOMIC DNA]</scope>
    <source>
        <strain evidence="5">km489</strain>
        <strain evidence="3">Km489</strain>
    </source>
</reference>
<evidence type="ECO:0000313" key="2">
    <source>
        <dbReference type="EMBL" id="PWY53816.1"/>
    </source>
</evidence>
<keyword evidence="5" id="KW-1185">Reference proteome</keyword>
<evidence type="ECO:0000256" key="1">
    <source>
        <dbReference type="SAM" id="MobiDB-lite"/>
    </source>
</evidence>
<dbReference type="Pfam" id="PF06986">
    <property type="entry name" value="F_T4SS_TraN"/>
    <property type="match status" value="1"/>
</dbReference>
<organism evidence="2 4">
    <name type="scientific">Legionella qingyii</name>
    <dbReference type="NCBI Taxonomy" id="2184757"/>
    <lineage>
        <taxon>Bacteria</taxon>
        <taxon>Pseudomonadati</taxon>
        <taxon>Pseudomonadota</taxon>
        <taxon>Gammaproteobacteria</taxon>
        <taxon>Legionellales</taxon>
        <taxon>Legionellaceae</taxon>
        <taxon>Legionella</taxon>
    </lineage>
</organism>
<dbReference type="EMBL" id="QHJG01000067">
    <property type="protein sequence ID" value="PWY53816.1"/>
    <property type="molecule type" value="Genomic_DNA"/>
</dbReference>
<dbReference type="Proteomes" id="UP000287374">
    <property type="component" value="Unassembled WGS sequence"/>
</dbReference>
<dbReference type="EMBL" id="RZGX01000006">
    <property type="protein sequence ID" value="RUR24150.1"/>
    <property type="molecule type" value="Genomic_DNA"/>
</dbReference>
<protein>
    <submittedName>
        <fullName evidence="2">Type-F conjugative transfer system mating-pair stabilization protein TraN</fullName>
    </submittedName>
</protein>
<sequence length="568" mass="62169">MNKYGFILFCLMSIATQAQQNQSDALKARAEALKALEGFNPASVLNGYTPNPQESSLQPQEGNNALIAQGLNTIKNNPTANDVYNQAENRTKVRSNPNSPEMRYAETLLENPDAVLEGACYKEPANCKNQSIIKTCEESVQYIGTSCKETLDVHVKPVSFSFTRVVIPSRGQSVASFDVQSCVKGDWRCSPANTVHLLPSCEKVVVSVTRNNRAVLVTKQPDCTDSTVSVQLPRRGGASTSLHITLTEYVGEDQWKNGECERIKTGTPNSQCFLEAANSCVEPNLGKVVGGITIKRACWGRVFNYQCARVNSSSCTPLINQGCSQTSSLCTQTSANRCERFSQTFQCIEHWCMPEKTVCPEKIACSDGQCDSLNSETSDDMAEGLSRLGALAGAASDVAANQIHSGVPAIFTGKNSTCRKVVANARNCCRGSHRMTHCSGDEKLLSKAKEEGRAFKVGTYCAVKKLGMCLEKKESWCVFPTKLSSIIQIQGRYSQLGVGFGWAKDEDNNANCRGITPEELERINFSVLDLSPIQQELIARMALPNNGQINRSNQSHVERLKQEERAHD</sequence>
<dbReference type="RefSeq" id="WP_110144279.1">
    <property type="nucleotide sequence ID" value="NZ_QHJG01000067.1"/>
</dbReference>
<name>A0A317TZH1_9GAMM</name>
<dbReference type="NCBIfam" id="TIGR02750">
    <property type="entry name" value="TraN_Ftype"/>
    <property type="match status" value="1"/>
</dbReference>
<evidence type="ECO:0000313" key="3">
    <source>
        <dbReference type="EMBL" id="RUR24150.1"/>
    </source>
</evidence>
<dbReference type="OrthoDB" id="5297981at2"/>
<dbReference type="Proteomes" id="UP000247152">
    <property type="component" value="Unassembled WGS sequence"/>
</dbReference>
<accession>A0A317TZH1</accession>
<dbReference type="InterPro" id="IPR014121">
    <property type="entry name" value="TraN_Ftype"/>
</dbReference>
<evidence type="ECO:0000313" key="4">
    <source>
        <dbReference type="Proteomes" id="UP000247152"/>
    </source>
</evidence>
<feature type="compositionally biased region" description="Basic and acidic residues" evidence="1">
    <location>
        <begin position="556"/>
        <end position="568"/>
    </location>
</feature>
<reference evidence="2 4" key="1">
    <citation type="submission" date="2018-05" db="EMBL/GenBank/DDBJ databases">
        <title>Legionella qingyii sp.nov., whole genome shotgun sequence.</title>
        <authorList>
            <person name="Wu H."/>
            <person name="Zhu Q."/>
            <person name="Hu C."/>
        </authorList>
    </citation>
    <scope>NUCLEOTIDE SEQUENCE [LARGE SCALE GENOMIC DNA]</scope>
    <source>
        <strain evidence="2 4">HEB18</strain>
    </source>
</reference>
<dbReference type="AlphaFoldDB" id="A0A317TZH1"/>
<evidence type="ECO:0000313" key="5">
    <source>
        <dbReference type="Proteomes" id="UP000287374"/>
    </source>
</evidence>
<gene>
    <name evidence="2" type="primary">traN</name>
    <name evidence="2" type="ORF">DGG96_20295</name>
    <name evidence="3" type="ORF">ELY20_06200</name>
</gene>
<comment type="caution">
    <text evidence="2">The sequence shown here is derived from an EMBL/GenBank/DDBJ whole genome shotgun (WGS) entry which is preliminary data.</text>
</comment>